<accession>A0A6M1SRI5</accession>
<keyword evidence="2" id="KW-0472">Membrane</keyword>
<keyword evidence="4" id="KW-1185">Reference proteome</keyword>
<keyword evidence="2" id="KW-1133">Transmembrane helix</keyword>
<feature type="compositionally biased region" description="Basic and acidic residues" evidence="1">
    <location>
        <begin position="73"/>
        <end position="82"/>
    </location>
</feature>
<dbReference type="Proteomes" id="UP000473278">
    <property type="component" value="Unassembled WGS sequence"/>
</dbReference>
<name>A0A6M1SRI5_9BACT</name>
<feature type="region of interest" description="Disordered" evidence="1">
    <location>
        <begin position="68"/>
        <end position="98"/>
    </location>
</feature>
<protein>
    <submittedName>
        <fullName evidence="3">Uncharacterized protein</fullName>
    </submittedName>
</protein>
<gene>
    <name evidence="3" type="ORF">G3570_13765</name>
</gene>
<proteinExistence type="predicted"/>
<reference evidence="3 4" key="1">
    <citation type="submission" date="2020-02" db="EMBL/GenBank/DDBJ databases">
        <title>Balneolaceae bacterium YR4-1, complete genome.</title>
        <authorList>
            <person name="Li Y."/>
            <person name="Wu S."/>
        </authorList>
    </citation>
    <scope>NUCLEOTIDE SEQUENCE [LARGE SCALE GENOMIC DNA]</scope>
    <source>
        <strain evidence="3 4">YR4-1</strain>
    </source>
</reference>
<keyword evidence="2" id="KW-0812">Transmembrane</keyword>
<evidence type="ECO:0000313" key="3">
    <source>
        <dbReference type="EMBL" id="NGP77709.1"/>
    </source>
</evidence>
<dbReference type="AlphaFoldDB" id="A0A6M1SRI5"/>
<comment type="caution">
    <text evidence="3">The sequence shown here is derived from an EMBL/GenBank/DDBJ whole genome shotgun (WGS) entry which is preliminary data.</text>
</comment>
<dbReference type="RefSeq" id="WP_165143337.1">
    <property type="nucleotide sequence ID" value="NZ_JAALLT010000004.1"/>
</dbReference>
<sequence>MQPEFIMVIAVVAIGCATGLISTWMKYRYRDNNVESESYNQLAQAFIKHKKEMQQRVSNLEDALAKQGMKNKKSYEQIEAPREGGLTNDLQEKDKVRS</sequence>
<organism evidence="3 4">
    <name type="scientific">Halalkalibaculum roseum</name>
    <dbReference type="NCBI Taxonomy" id="2709311"/>
    <lineage>
        <taxon>Bacteria</taxon>
        <taxon>Pseudomonadati</taxon>
        <taxon>Balneolota</taxon>
        <taxon>Balneolia</taxon>
        <taxon>Balneolales</taxon>
        <taxon>Balneolaceae</taxon>
        <taxon>Halalkalibaculum</taxon>
    </lineage>
</organism>
<evidence type="ECO:0000313" key="4">
    <source>
        <dbReference type="Proteomes" id="UP000473278"/>
    </source>
</evidence>
<feature type="transmembrane region" description="Helical" evidence="2">
    <location>
        <begin position="6"/>
        <end position="25"/>
    </location>
</feature>
<evidence type="ECO:0000256" key="2">
    <source>
        <dbReference type="SAM" id="Phobius"/>
    </source>
</evidence>
<dbReference type="EMBL" id="JAALLT010000004">
    <property type="protein sequence ID" value="NGP77709.1"/>
    <property type="molecule type" value="Genomic_DNA"/>
</dbReference>
<evidence type="ECO:0000256" key="1">
    <source>
        <dbReference type="SAM" id="MobiDB-lite"/>
    </source>
</evidence>